<comment type="caution">
    <text evidence="3">The sequence shown here is derived from an EMBL/GenBank/DDBJ whole genome shotgun (WGS) entry which is preliminary data.</text>
</comment>
<reference evidence="3 4" key="1">
    <citation type="journal article" date="2015" name="Genome Announc.">
        <title>Draft Genome Sequence of Clostridium tyrobutyricum Strain DIVETGP, Isolated from Cow's Milk for Grana Padano Production.</title>
        <authorList>
            <person name="Soggiu A."/>
            <person name="Piras C."/>
            <person name="Gaiarsa S."/>
            <person name="Sassera D."/>
            <person name="Roncada P."/>
            <person name="Bendixen E."/>
            <person name="Brasca M."/>
            <person name="Bonizzi L."/>
        </authorList>
    </citation>
    <scope>NUCLEOTIDE SEQUENCE [LARGE SCALE GENOMIC DNA]</scope>
    <source>
        <strain evidence="3 4">DIVETGP</strain>
    </source>
</reference>
<organism evidence="3 4">
    <name type="scientific">Clostridium tyrobutyricum DIVETGP</name>
    <dbReference type="NCBI Taxonomy" id="1408889"/>
    <lineage>
        <taxon>Bacteria</taxon>
        <taxon>Bacillati</taxon>
        <taxon>Bacillota</taxon>
        <taxon>Clostridia</taxon>
        <taxon>Eubacteriales</taxon>
        <taxon>Clostridiaceae</taxon>
        <taxon>Clostridium</taxon>
    </lineage>
</organism>
<dbReference type="OrthoDB" id="1950593at2"/>
<feature type="region of interest" description="Disordered" evidence="1">
    <location>
        <begin position="228"/>
        <end position="250"/>
    </location>
</feature>
<name>W6N4U0_CLOTY</name>
<keyword evidence="4" id="KW-1185">Reference proteome</keyword>
<dbReference type="AlphaFoldDB" id="W6N4U0"/>
<evidence type="ECO:0000256" key="2">
    <source>
        <dbReference type="SAM" id="SignalP"/>
    </source>
</evidence>
<keyword evidence="2" id="KW-0732">Signal</keyword>
<dbReference type="Proteomes" id="UP000019482">
    <property type="component" value="Unassembled WGS sequence"/>
</dbReference>
<sequence>MNKYGIKLFCIIVSFLALFTGCQMDSKNKSYITENNFDMKAASSVAEAYMNYLVKDDTDNIKKLYSKELLNTPTKNENKNLNILGYNLANSSQVGKSGIFIMNVCRSSKEKPFASLDQYSIKIIKEGNNYKISETNNIIQREVFIYKNKIRLKNKNDANSNLVMSLRGLPNYIFSKDDKVNIDKIQVPRRRFGMLNFSYNGNLLAITSMDTNTYIGIISIDDSLIVQGQSGGDQESGKGNEDTSQSQDDMETSIGKEITSIDLLKNSKVNFMGFSKDEKFLAVQYSNDSVNSCIRVYKVDGGDMVKYKFEENFPMDKVNVTFSSFDEDVLNFDVIAKSKQDDSINDITGKWQLDLKEFKAIRM</sequence>
<protein>
    <submittedName>
        <fullName evidence="3">Probable membrane protein</fullName>
    </submittedName>
</protein>
<evidence type="ECO:0000313" key="3">
    <source>
        <dbReference type="EMBL" id="CDL91593.1"/>
    </source>
</evidence>
<dbReference type="PROSITE" id="PS51257">
    <property type="entry name" value="PROKAR_LIPOPROTEIN"/>
    <property type="match status" value="1"/>
</dbReference>
<dbReference type="RefSeq" id="WP_017895893.1">
    <property type="nucleotide sequence ID" value="NZ_CBXI010000029.1"/>
</dbReference>
<evidence type="ECO:0000313" key="4">
    <source>
        <dbReference type="Proteomes" id="UP000019482"/>
    </source>
</evidence>
<dbReference type="SUPFAM" id="SSF82171">
    <property type="entry name" value="DPP6 N-terminal domain-like"/>
    <property type="match status" value="1"/>
</dbReference>
<feature type="signal peptide" evidence="2">
    <location>
        <begin position="1"/>
        <end position="19"/>
    </location>
</feature>
<accession>W6N4U0</accession>
<dbReference type="EMBL" id="CBXI010000029">
    <property type="protein sequence ID" value="CDL91593.1"/>
    <property type="molecule type" value="Genomic_DNA"/>
</dbReference>
<gene>
    <name evidence="3" type="ORF">CTDIVETGP_1663</name>
</gene>
<feature type="chain" id="PRO_5039112347" evidence="2">
    <location>
        <begin position="20"/>
        <end position="363"/>
    </location>
</feature>
<proteinExistence type="predicted"/>
<dbReference type="GeneID" id="29418671"/>
<evidence type="ECO:0000256" key="1">
    <source>
        <dbReference type="SAM" id="MobiDB-lite"/>
    </source>
</evidence>